<evidence type="ECO:0000313" key="3">
    <source>
        <dbReference type="EMBL" id="RZS78123.1"/>
    </source>
</evidence>
<sequence length="381" mass="39132">MPQAAYPAVYMRGGTSRALVFHDRDLPADRDARDQVFLATLGSPDPGKRQLDGLGGGISSLSKIAVVGAPTRGDADVDYTFGQVAIDAPLVQYRGNCGNISSAIGPYAVDEGLVRTSGDRASVRIHNTNTGKIIVADFALSDGRAAVAGDFVLPGVAGTGSPIRLSFLDPGGATTGKLFPTGAARDTVTIPGVGTIEVSCIDVSNPTVFARAADFGLAGIESAAQIDARPDLVRQCEELRVAAAVLMGLATEDEARTRLRNLPLVCLLSPPADVVLPSGASLRARDVDITARMFSAGQPHRATPLTGAMCLAACVRLPGTLGAELGRAPADGGDIVIGHASGSLPVGAAVSGGQQPRVDSTTVTRTARRLMRGEVYAPTGR</sequence>
<accession>A0A4Q7N7X0</accession>
<evidence type="ECO:0000256" key="2">
    <source>
        <dbReference type="ARBA" id="ARBA00023235"/>
    </source>
</evidence>
<proteinExistence type="inferred from homology"/>
<evidence type="ECO:0000313" key="4">
    <source>
        <dbReference type="Proteomes" id="UP000292445"/>
    </source>
</evidence>
<dbReference type="EMBL" id="SGXC01000003">
    <property type="protein sequence ID" value="RZS78123.1"/>
    <property type="molecule type" value="Genomic_DNA"/>
</dbReference>
<dbReference type="GO" id="GO:0016853">
    <property type="term" value="F:isomerase activity"/>
    <property type="evidence" value="ECO:0007669"/>
    <property type="project" value="UniProtKB-KW"/>
</dbReference>
<comment type="similarity">
    <text evidence="1">Belongs to the PrpF family.</text>
</comment>
<reference evidence="3 4" key="1">
    <citation type="submission" date="2019-02" db="EMBL/GenBank/DDBJ databases">
        <title>Genomic Encyclopedia of Type Strains, Phase IV (KMG-IV): sequencing the most valuable type-strain genomes for metagenomic binning, comparative biology and taxonomic classification.</title>
        <authorList>
            <person name="Goeker M."/>
        </authorList>
    </citation>
    <scope>NUCLEOTIDE SEQUENCE [LARGE SCALE GENOMIC DNA]</scope>
    <source>
        <strain evidence="3 4">K24</strain>
    </source>
</reference>
<dbReference type="Gene3D" id="3.10.310.10">
    <property type="entry name" value="Diaminopimelate Epimerase, Chain A, domain 1"/>
    <property type="match status" value="2"/>
</dbReference>
<keyword evidence="4" id="KW-1185">Reference proteome</keyword>
<dbReference type="Proteomes" id="UP000292445">
    <property type="component" value="Unassembled WGS sequence"/>
</dbReference>
<dbReference type="Pfam" id="PF04303">
    <property type="entry name" value="PrpF"/>
    <property type="match status" value="1"/>
</dbReference>
<gene>
    <name evidence="3" type="ORF">EV675_4764</name>
</gene>
<dbReference type="PANTHER" id="PTHR43709">
    <property type="entry name" value="ACONITATE ISOMERASE-RELATED"/>
    <property type="match status" value="1"/>
</dbReference>
<evidence type="ECO:0000256" key="1">
    <source>
        <dbReference type="ARBA" id="ARBA00007673"/>
    </source>
</evidence>
<protein>
    <recommendedName>
        <fullName evidence="5">PrpF family protein</fullName>
    </recommendedName>
</protein>
<dbReference type="PANTHER" id="PTHR43709:SF2">
    <property type="entry name" value="DUF453 DOMAIN PROTEIN (AFU_ORTHOLOGUE AFUA_6G00360)"/>
    <property type="match status" value="1"/>
</dbReference>
<keyword evidence="2" id="KW-0413">Isomerase</keyword>
<dbReference type="AlphaFoldDB" id="A0A4Q7N7X0"/>
<comment type="caution">
    <text evidence="3">The sequence shown here is derived from an EMBL/GenBank/DDBJ whole genome shotgun (WGS) entry which is preliminary data.</text>
</comment>
<name>A0A4Q7N7X0_9BURK</name>
<evidence type="ECO:0008006" key="5">
    <source>
        <dbReference type="Google" id="ProtNLM"/>
    </source>
</evidence>
<dbReference type="InterPro" id="IPR007400">
    <property type="entry name" value="PrpF-like"/>
</dbReference>
<organism evidence="3 4">
    <name type="scientific">Pigmentiphaga kullae</name>
    <dbReference type="NCBI Taxonomy" id="151784"/>
    <lineage>
        <taxon>Bacteria</taxon>
        <taxon>Pseudomonadati</taxon>
        <taxon>Pseudomonadota</taxon>
        <taxon>Betaproteobacteria</taxon>
        <taxon>Burkholderiales</taxon>
        <taxon>Alcaligenaceae</taxon>
        <taxon>Pigmentiphaga</taxon>
    </lineage>
</organism>
<dbReference type="SUPFAM" id="SSF54506">
    <property type="entry name" value="Diaminopimelate epimerase-like"/>
    <property type="match status" value="2"/>
</dbReference>
<dbReference type="OrthoDB" id="9779763at2"/>
<dbReference type="RefSeq" id="WP_130360649.1">
    <property type="nucleotide sequence ID" value="NZ_SGXC01000003.1"/>
</dbReference>